<dbReference type="GO" id="GO:0003723">
    <property type="term" value="F:RNA binding"/>
    <property type="evidence" value="ECO:0007669"/>
    <property type="project" value="UniProtKB-KW"/>
</dbReference>
<dbReference type="AlphaFoldDB" id="A0A1Y2FY79"/>
<keyword evidence="4" id="KW-1185">Reference proteome</keyword>
<dbReference type="InParanoid" id="A0A1Y2FY79"/>
<dbReference type="PANTHER" id="PTHR48029:SF1">
    <property type="entry name" value="NUCLEOLAR PROTEIN 8"/>
    <property type="match status" value="1"/>
</dbReference>
<feature type="region of interest" description="Disordered" evidence="2">
    <location>
        <begin position="442"/>
        <end position="476"/>
    </location>
</feature>
<dbReference type="PANTHER" id="PTHR48029">
    <property type="entry name" value="NUCLEOLAR PROTEIN 8"/>
    <property type="match status" value="1"/>
</dbReference>
<evidence type="ECO:0000313" key="4">
    <source>
        <dbReference type="Proteomes" id="UP000193467"/>
    </source>
</evidence>
<feature type="region of interest" description="Disordered" evidence="2">
    <location>
        <begin position="377"/>
        <end position="414"/>
    </location>
</feature>
<sequence>MAPTQKQKQRAPLGEAGVEGLGMDANGFPKTYAFLTIESTEVKLNKCTSMLSGALWKGHKLRIAPAREDYQTRLAAERAAAAAEALKPVGAKKRKRNPDATVGYKSKHFELVTAENVKKHRGWTLDPTPVPAPLFPIVARPSHPLPEVPRAAATSWTRGATKAKASKAARAALRTGAPMINTLTRARRVRIDPRKWGRKKVIFEDGKEGWVADSMAGTWECEDEIIGEGNDARVRWIFKAKDGSVRRSEVVNLTQRSVPHTDRFTALLEGLNRPAPQPEPTVEQPIVEEMKVVKLLDDYDDEDAPLRKRVKSASPPPYIPSAPRTLLYNEEDTFALLESTRAADELAASRKKEKDAQLKLLQGLLAAEKVAAEAAEEAAATEAEQPVEEVAVEVKTSRPMPQVEGFADDDDDDLSDILRLRGGAASNEDEDEQFGEEVLRLRGGAADSDSSDDSSDTEDEEDVKMDAEEQAPKHKTTLAFGTLKDMFKPQEADAGFSLLSGLDLELEPLERTPSPPPVPVHRFTSGPSAVQAKPFVPPSALGRSNRAWVGTGAITPFFAFPSGPFEDREGRVVEGEAQKLGMDEAASAALRESSAKTLGAVAGTFWRSETTEEIEAQHQKLRESLRGVSRKRHREAAKRERKKGAAKRATGGGGAAVAGPEEA</sequence>
<name>A0A1Y2FY79_9BASI</name>
<proteinExistence type="predicted"/>
<dbReference type="STRING" id="106004.A0A1Y2FY79"/>
<feature type="region of interest" description="Disordered" evidence="2">
    <location>
        <begin position="621"/>
        <end position="663"/>
    </location>
</feature>
<dbReference type="EMBL" id="MCGR01000007">
    <property type="protein sequence ID" value="ORY89017.1"/>
    <property type="molecule type" value="Genomic_DNA"/>
</dbReference>
<feature type="compositionally biased region" description="Basic residues" evidence="2">
    <location>
        <begin position="628"/>
        <end position="646"/>
    </location>
</feature>
<evidence type="ECO:0000256" key="2">
    <source>
        <dbReference type="SAM" id="MobiDB-lite"/>
    </source>
</evidence>
<comment type="caution">
    <text evidence="3">The sequence shown here is derived from an EMBL/GenBank/DDBJ whole genome shotgun (WGS) entry which is preliminary data.</text>
</comment>
<gene>
    <name evidence="3" type="ORF">BCR35DRAFT_300792</name>
</gene>
<accession>A0A1Y2FY79</accession>
<keyword evidence="1" id="KW-0694">RNA-binding</keyword>
<reference evidence="3 4" key="1">
    <citation type="submission" date="2016-07" db="EMBL/GenBank/DDBJ databases">
        <title>Pervasive Adenine N6-methylation of Active Genes in Fungi.</title>
        <authorList>
            <consortium name="DOE Joint Genome Institute"/>
            <person name="Mondo S.J."/>
            <person name="Dannebaum R.O."/>
            <person name="Kuo R.C."/>
            <person name="Labutti K."/>
            <person name="Haridas S."/>
            <person name="Kuo A."/>
            <person name="Salamov A."/>
            <person name="Ahrendt S.R."/>
            <person name="Lipzen A."/>
            <person name="Sullivan W."/>
            <person name="Andreopoulos W.B."/>
            <person name="Clum A."/>
            <person name="Lindquist E."/>
            <person name="Daum C."/>
            <person name="Ramamoorthy G.K."/>
            <person name="Gryganskyi A."/>
            <person name="Culley D."/>
            <person name="Magnuson J.K."/>
            <person name="James T.Y."/>
            <person name="O'Malley M.A."/>
            <person name="Stajich J.E."/>
            <person name="Spatafora J.W."/>
            <person name="Visel A."/>
            <person name="Grigoriev I.V."/>
        </authorList>
    </citation>
    <scope>NUCLEOTIDE SEQUENCE [LARGE SCALE GENOMIC DNA]</scope>
    <source>
        <strain evidence="3 4">62-1032</strain>
    </source>
</reference>
<evidence type="ECO:0000256" key="1">
    <source>
        <dbReference type="ARBA" id="ARBA00022884"/>
    </source>
</evidence>
<dbReference type="Proteomes" id="UP000193467">
    <property type="component" value="Unassembled WGS sequence"/>
</dbReference>
<organism evidence="3 4">
    <name type="scientific">Leucosporidium creatinivorum</name>
    <dbReference type="NCBI Taxonomy" id="106004"/>
    <lineage>
        <taxon>Eukaryota</taxon>
        <taxon>Fungi</taxon>
        <taxon>Dikarya</taxon>
        <taxon>Basidiomycota</taxon>
        <taxon>Pucciniomycotina</taxon>
        <taxon>Microbotryomycetes</taxon>
        <taxon>Leucosporidiales</taxon>
        <taxon>Leucosporidium</taxon>
    </lineage>
</organism>
<dbReference type="OrthoDB" id="21643at2759"/>
<feature type="compositionally biased region" description="Acidic residues" evidence="2">
    <location>
        <begin position="449"/>
        <end position="463"/>
    </location>
</feature>
<evidence type="ECO:0000313" key="3">
    <source>
        <dbReference type="EMBL" id="ORY89017.1"/>
    </source>
</evidence>
<protein>
    <submittedName>
        <fullName evidence="3">Uncharacterized protein</fullName>
    </submittedName>
</protein>